<dbReference type="SUPFAM" id="SSF101386">
    <property type="entry name" value="all-alpha NTP pyrophosphatases"/>
    <property type="match status" value="1"/>
</dbReference>
<dbReference type="EMBL" id="MWWQ01000019">
    <property type="protein sequence ID" value="OZG48844.1"/>
    <property type="molecule type" value="Genomic_DNA"/>
</dbReference>
<dbReference type="Gene3D" id="1.10.287.1080">
    <property type="entry name" value="MazG-like"/>
    <property type="match status" value="1"/>
</dbReference>
<comment type="caution">
    <text evidence="1">The sequence shown here is derived from an EMBL/GenBank/DDBJ whole genome shotgun (WGS) entry which is preliminary data.</text>
</comment>
<accession>A0A261EPR8</accession>
<organism evidence="1 2">
    <name type="scientific">Pseudoscardovia suis</name>
    <dbReference type="NCBI Taxonomy" id="987063"/>
    <lineage>
        <taxon>Bacteria</taxon>
        <taxon>Bacillati</taxon>
        <taxon>Actinomycetota</taxon>
        <taxon>Actinomycetes</taxon>
        <taxon>Bifidobacteriales</taxon>
        <taxon>Bifidobacteriaceae</taxon>
        <taxon>Pseudoscardovia</taxon>
    </lineage>
</organism>
<sequence>MKACGFPGCVEPATMGDWCTVHARFARRIVFSAVAFHPSMQRLDKAQAVKVLEEAAELSVAVNEYRKGQGSRMAALDELADLVQTLANLCDAYGFTDEEIREASERVQRRNVERGRYADGERRMF</sequence>
<protein>
    <recommendedName>
        <fullName evidence="3">Nucleotide pyrophosphohydrolase</fullName>
    </recommendedName>
</protein>
<dbReference type="Proteomes" id="UP000216454">
    <property type="component" value="Unassembled WGS sequence"/>
</dbReference>
<evidence type="ECO:0000313" key="2">
    <source>
        <dbReference type="Proteomes" id="UP000216454"/>
    </source>
</evidence>
<keyword evidence="2" id="KW-1185">Reference proteome</keyword>
<proteinExistence type="predicted"/>
<reference evidence="1 2" key="1">
    <citation type="journal article" date="2017" name="BMC Genomics">
        <title>Comparative genomic and phylogenomic analyses of the Bifidobacteriaceae family.</title>
        <authorList>
            <person name="Lugli G.A."/>
            <person name="Milani C."/>
            <person name="Turroni F."/>
            <person name="Duranti S."/>
            <person name="Mancabelli L."/>
            <person name="Mangifesta M."/>
            <person name="Ferrario C."/>
            <person name="Modesto M."/>
            <person name="Mattarelli P."/>
            <person name="Jiri K."/>
            <person name="van Sinderen D."/>
            <person name="Ventura M."/>
        </authorList>
    </citation>
    <scope>NUCLEOTIDE SEQUENCE [LARGE SCALE GENOMIC DNA]</scope>
    <source>
        <strain evidence="1 2">DSM 24744</strain>
    </source>
</reference>
<evidence type="ECO:0008006" key="3">
    <source>
        <dbReference type="Google" id="ProtNLM"/>
    </source>
</evidence>
<gene>
    <name evidence="1" type="ORF">PSSU_1668</name>
</gene>
<name>A0A261EPR8_9BIFI</name>
<dbReference type="AlphaFoldDB" id="A0A261EPR8"/>
<evidence type="ECO:0000313" key="1">
    <source>
        <dbReference type="EMBL" id="OZG48844.1"/>
    </source>
</evidence>